<name>A0A4R1K916_9BACT</name>
<evidence type="ECO:0000256" key="1">
    <source>
        <dbReference type="ARBA" id="ARBA00007698"/>
    </source>
</evidence>
<keyword evidence="10" id="KW-1185">Reference proteome</keyword>
<dbReference type="GO" id="GO:1990904">
    <property type="term" value="C:ribonucleoprotein complex"/>
    <property type="evidence" value="ECO:0007669"/>
    <property type="project" value="UniProtKB-KW"/>
</dbReference>
<dbReference type="GO" id="GO:0000027">
    <property type="term" value="P:ribosomal large subunit assembly"/>
    <property type="evidence" value="ECO:0007669"/>
    <property type="project" value="UniProtKB-UniRule"/>
</dbReference>
<dbReference type="GO" id="GO:0019843">
    <property type="term" value="F:rRNA binding"/>
    <property type="evidence" value="ECO:0007669"/>
    <property type="project" value="UniProtKB-UniRule"/>
</dbReference>
<dbReference type="FunFam" id="1.10.1900.20:FF:000001">
    <property type="entry name" value="50S ribosomal protein L20"/>
    <property type="match status" value="1"/>
</dbReference>
<proteinExistence type="inferred from homology"/>
<dbReference type="EMBL" id="SMGG01000004">
    <property type="protein sequence ID" value="TCK60497.1"/>
    <property type="molecule type" value="Genomic_DNA"/>
</dbReference>
<dbReference type="PANTHER" id="PTHR10986">
    <property type="entry name" value="39S RIBOSOMAL PROTEIN L20"/>
    <property type="match status" value="1"/>
</dbReference>
<dbReference type="InterPro" id="IPR005813">
    <property type="entry name" value="Ribosomal_bL20"/>
</dbReference>
<dbReference type="Gene3D" id="1.10.1900.20">
    <property type="entry name" value="Ribosomal protein L20"/>
    <property type="match status" value="1"/>
</dbReference>
<dbReference type="Pfam" id="PF00453">
    <property type="entry name" value="Ribosomal_L20"/>
    <property type="match status" value="1"/>
</dbReference>
<dbReference type="RefSeq" id="WP_132873247.1">
    <property type="nucleotide sequence ID" value="NZ_JAJUHT010000012.1"/>
</dbReference>
<reference evidence="9 10" key="1">
    <citation type="submission" date="2019-03" db="EMBL/GenBank/DDBJ databases">
        <title>Genomic Encyclopedia of Type Strains, Phase IV (KMG-IV): sequencing the most valuable type-strain genomes for metagenomic binning, comparative biology and taxonomic classification.</title>
        <authorList>
            <person name="Goeker M."/>
        </authorList>
    </citation>
    <scope>NUCLEOTIDE SEQUENCE [LARGE SCALE GENOMIC DNA]</scope>
    <source>
        <strain evidence="9 10">DSM 24984</strain>
    </source>
</reference>
<dbReference type="GO" id="GO:0003735">
    <property type="term" value="F:structural constituent of ribosome"/>
    <property type="evidence" value="ECO:0007669"/>
    <property type="project" value="InterPro"/>
</dbReference>
<dbReference type="GO" id="GO:0005840">
    <property type="term" value="C:ribosome"/>
    <property type="evidence" value="ECO:0007669"/>
    <property type="project" value="UniProtKB-KW"/>
</dbReference>
<evidence type="ECO:0000256" key="7">
    <source>
        <dbReference type="HAMAP-Rule" id="MF_00382"/>
    </source>
</evidence>
<keyword evidence="5 7" id="KW-0687">Ribonucleoprotein</keyword>
<evidence type="ECO:0000313" key="10">
    <source>
        <dbReference type="Proteomes" id="UP000294614"/>
    </source>
</evidence>
<keyword evidence="3 7" id="KW-0694">RNA-binding</keyword>
<evidence type="ECO:0000256" key="2">
    <source>
        <dbReference type="ARBA" id="ARBA00022730"/>
    </source>
</evidence>
<gene>
    <name evidence="7" type="primary">rplT</name>
    <name evidence="9" type="ORF">C8D98_1372</name>
</gene>
<comment type="similarity">
    <text evidence="1 7 8">Belongs to the bacterial ribosomal protein bL20 family.</text>
</comment>
<organism evidence="9 10">
    <name type="scientific">Seleniivibrio woodruffii</name>
    <dbReference type="NCBI Taxonomy" id="1078050"/>
    <lineage>
        <taxon>Bacteria</taxon>
        <taxon>Pseudomonadati</taxon>
        <taxon>Deferribacterota</taxon>
        <taxon>Deferribacteres</taxon>
        <taxon>Deferribacterales</taxon>
        <taxon>Geovibrionaceae</taxon>
        <taxon>Seleniivibrio</taxon>
    </lineage>
</organism>
<dbReference type="HAMAP" id="MF_00382">
    <property type="entry name" value="Ribosomal_bL20"/>
    <property type="match status" value="1"/>
</dbReference>
<dbReference type="GO" id="GO:0006412">
    <property type="term" value="P:translation"/>
    <property type="evidence" value="ECO:0007669"/>
    <property type="project" value="InterPro"/>
</dbReference>
<sequence>MPRAKGGYKTRRRRKEWLKRSKGFRGQINNVYKKSREAVERALNFAFAGRKLKKRDFRKLWIIRINAAVRQHGLSYSVFMGGLKKLGIELDRKVLADMAVKSPAEFEQLCKQVKA</sequence>
<comment type="caution">
    <text evidence="9">The sequence shown here is derived from an EMBL/GenBank/DDBJ whole genome shotgun (WGS) entry which is preliminary data.</text>
</comment>
<evidence type="ECO:0000256" key="4">
    <source>
        <dbReference type="ARBA" id="ARBA00022980"/>
    </source>
</evidence>
<dbReference type="NCBIfam" id="TIGR01032">
    <property type="entry name" value="rplT_bact"/>
    <property type="match status" value="1"/>
</dbReference>
<evidence type="ECO:0000256" key="8">
    <source>
        <dbReference type="RuleBase" id="RU000560"/>
    </source>
</evidence>
<dbReference type="Proteomes" id="UP000294614">
    <property type="component" value="Unassembled WGS sequence"/>
</dbReference>
<dbReference type="OrthoDB" id="9808966at2"/>
<evidence type="ECO:0000256" key="6">
    <source>
        <dbReference type="ARBA" id="ARBA00035172"/>
    </source>
</evidence>
<comment type="function">
    <text evidence="7 8">Binds directly to 23S ribosomal RNA and is necessary for the in vitro assembly process of the 50S ribosomal subunit. It is not involved in the protein synthesizing functions of that subunit.</text>
</comment>
<dbReference type="PRINTS" id="PR00062">
    <property type="entry name" value="RIBOSOMALL20"/>
</dbReference>
<protein>
    <recommendedName>
        <fullName evidence="6 7">Large ribosomal subunit protein bL20</fullName>
    </recommendedName>
</protein>
<accession>A0A4R1K916</accession>
<evidence type="ECO:0000256" key="3">
    <source>
        <dbReference type="ARBA" id="ARBA00022884"/>
    </source>
</evidence>
<evidence type="ECO:0000256" key="5">
    <source>
        <dbReference type="ARBA" id="ARBA00023274"/>
    </source>
</evidence>
<dbReference type="SUPFAM" id="SSF74731">
    <property type="entry name" value="Ribosomal protein L20"/>
    <property type="match status" value="1"/>
</dbReference>
<dbReference type="AlphaFoldDB" id="A0A4R1K916"/>
<keyword evidence="2 7" id="KW-0699">rRNA-binding</keyword>
<dbReference type="PROSITE" id="PS00937">
    <property type="entry name" value="RIBOSOMAL_L20"/>
    <property type="match status" value="1"/>
</dbReference>
<dbReference type="InterPro" id="IPR035566">
    <property type="entry name" value="Ribosomal_protein_bL20_C"/>
</dbReference>
<keyword evidence="4 7" id="KW-0689">Ribosomal protein</keyword>
<dbReference type="CDD" id="cd07026">
    <property type="entry name" value="Ribosomal_L20"/>
    <property type="match status" value="1"/>
</dbReference>
<evidence type="ECO:0000313" key="9">
    <source>
        <dbReference type="EMBL" id="TCK60497.1"/>
    </source>
</evidence>
<dbReference type="InterPro" id="IPR049946">
    <property type="entry name" value="RIBOSOMAL_L20_CS"/>
</dbReference>
<dbReference type="Gene3D" id="6.10.160.10">
    <property type="match status" value="1"/>
</dbReference>